<dbReference type="SUPFAM" id="SSF47413">
    <property type="entry name" value="lambda repressor-like DNA-binding domains"/>
    <property type="match status" value="1"/>
</dbReference>
<dbReference type="AlphaFoldDB" id="A0A1M7YCY1"/>
<accession>A0A1M7YCY1</accession>
<keyword evidence="1" id="KW-0678">Repressor</keyword>
<evidence type="ECO:0000313" key="6">
    <source>
        <dbReference type="EMBL" id="SHO50368.1"/>
    </source>
</evidence>
<dbReference type="Pfam" id="PF13377">
    <property type="entry name" value="Peripla_BP_3"/>
    <property type="match status" value="1"/>
</dbReference>
<dbReference type="RefSeq" id="WP_073589394.1">
    <property type="nucleotide sequence ID" value="NZ_FRFD01000007.1"/>
</dbReference>
<dbReference type="OrthoDB" id="43195at2"/>
<evidence type="ECO:0000256" key="2">
    <source>
        <dbReference type="ARBA" id="ARBA00023015"/>
    </source>
</evidence>
<keyword evidence="4" id="KW-0804">Transcription</keyword>
<gene>
    <name evidence="6" type="ORF">SAMN02745217_02728</name>
</gene>
<evidence type="ECO:0000259" key="5">
    <source>
        <dbReference type="PROSITE" id="PS50932"/>
    </source>
</evidence>
<keyword evidence="3" id="KW-0238">DNA-binding</keyword>
<dbReference type="Gene3D" id="3.40.50.2300">
    <property type="match status" value="2"/>
</dbReference>
<dbReference type="InterPro" id="IPR000843">
    <property type="entry name" value="HTH_LacI"/>
</dbReference>
<name>A0A1M7YCY1_9FIRM</name>
<dbReference type="GO" id="GO:0003700">
    <property type="term" value="F:DNA-binding transcription factor activity"/>
    <property type="evidence" value="ECO:0007669"/>
    <property type="project" value="TreeGrafter"/>
</dbReference>
<keyword evidence="7" id="KW-1185">Reference proteome</keyword>
<feature type="domain" description="HTH lacI-type" evidence="5">
    <location>
        <begin position="4"/>
        <end position="62"/>
    </location>
</feature>
<evidence type="ECO:0000256" key="3">
    <source>
        <dbReference type="ARBA" id="ARBA00023125"/>
    </source>
</evidence>
<evidence type="ECO:0000256" key="1">
    <source>
        <dbReference type="ARBA" id="ARBA00022491"/>
    </source>
</evidence>
<dbReference type="InterPro" id="IPR010982">
    <property type="entry name" value="Lambda_DNA-bd_dom_sf"/>
</dbReference>
<reference evidence="6 7" key="1">
    <citation type="submission" date="2016-12" db="EMBL/GenBank/DDBJ databases">
        <authorList>
            <person name="Song W.-J."/>
            <person name="Kurnit D.M."/>
        </authorList>
    </citation>
    <scope>NUCLEOTIDE SEQUENCE [LARGE SCALE GENOMIC DNA]</scope>
    <source>
        <strain evidence="6 7">DSM 12503</strain>
    </source>
</reference>
<organism evidence="6 7">
    <name type="scientific">Anaerocolumna xylanovorans DSM 12503</name>
    <dbReference type="NCBI Taxonomy" id="1121345"/>
    <lineage>
        <taxon>Bacteria</taxon>
        <taxon>Bacillati</taxon>
        <taxon>Bacillota</taxon>
        <taxon>Clostridia</taxon>
        <taxon>Lachnospirales</taxon>
        <taxon>Lachnospiraceae</taxon>
        <taxon>Anaerocolumna</taxon>
    </lineage>
</organism>
<dbReference type="InterPro" id="IPR046335">
    <property type="entry name" value="LacI/GalR-like_sensor"/>
</dbReference>
<dbReference type="CDD" id="cd01392">
    <property type="entry name" value="HTH_LacI"/>
    <property type="match status" value="1"/>
</dbReference>
<sequence>MKCTIKDIAEALHISRNTVSKALSGSPGVSDTTRRMIQEKAREMNYQNSIMEYNSSASAATLGSILFLTRASANYSEFWTNVLKGIESVLRPHSYSLVLGIMNENDLKNLLFPSILGDPMIKGIILVEICDERVISALFRYNLPIVTVDMPRDYEQIMGKLDIITMENKINLKLLVTKLIEKGASRFSFAGDIYSSNVGRGFQERYDALCETLKSFKLKLDDKCSLLYDTDDKFMDFPYLIDKIKKMQSLPDVFICGNDWTGIQLMHALQFLGYRIPKDVSIVGFDNIPESGKVHPPLTTIDTPKEQLGIAAANCIIERIKNPGIPRVYSQYTTSLIIRESTV</sequence>
<protein>
    <submittedName>
        <fullName evidence="6">Transcriptional regulator, LacI family</fullName>
    </submittedName>
</protein>
<dbReference type="Proteomes" id="UP000184612">
    <property type="component" value="Unassembled WGS sequence"/>
</dbReference>
<evidence type="ECO:0000256" key="4">
    <source>
        <dbReference type="ARBA" id="ARBA00023163"/>
    </source>
</evidence>
<proteinExistence type="predicted"/>
<dbReference type="SMART" id="SM00354">
    <property type="entry name" value="HTH_LACI"/>
    <property type="match status" value="1"/>
</dbReference>
<dbReference type="STRING" id="1121345.SAMN02745217_02728"/>
<evidence type="ECO:0000313" key="7">
    <source>
        <dbReference type="Proteomes" id="UP000184612"/>
    </source>
</evidence>
<dbReference type="PROSITE" id="PS50932">
    <property type="entry name" value="HTH_LACI_2"/>
    <property type="match status" value="1"/>
</dbReference>
<dbReference type="PANTHER" id="PTHR30146">
    <property type="entry name" value="LACI-RELATED TRANSCRIPTIONAL REPRESSOR"/>
    <property type="match status" value="1"/>
</dbReference>
<dbReference type="Gene3D" id="1.10.260.40">
    <property type="entry name" value="lambda repressor-like DNA-binding domains"/>
    <property type="match status" value="1"/>
</dbReference>
<keyword evidence="2" id="KW-0805">Transcription regulation</keyword>
<dbReference type="PANTHER" id="PTHR30146:SF148">
    <property type="entry name" value="HTH-TYPE TRANSCRIPTIONAL REPRESSOR PURR-RELATED"/>
    <property type="match status" value="1"/>
</dbReference>
<dbReference type="Pfam" id="PF00356">
    <property type="entry name" value="LacI"/>
    <property type="match status" value="1"/>
</dbReference>
<dbReference type="InterPro" id="IPR028082">
    <property type="entry name" value="Peripla_BP_I"/>
</dbReference>
<dbReference type="GO" id="GO:0000976">
    <property type="term" value="F:transcription cis-regulatory region binding"/>
    <property type="evidence" value="ECO:0007669"/>
    <property type="project" value="TreeGrafter"/>
</dbReference>
<dbReference type="SUPFAM" id="SSF53822">
    <property type="entry name" value="Periplasmic binding protein-like I"/>
    <property type="match status" value="1"/>
</dbReference>
<dbReference type="EMBL" id="FRFD01000007">
    <property type="protein sequence ID" value="SHO50368.1"/>
    <property type="molecule type" value="Genomic_DNA"/>
</dbReference>